<accession>A0A090KZN5</accession>
<dbReference type="RefSeq" id="XP_024502093.1">
    <property type="nucleotide sequence ID" value="XM_024648079.1"/>
</dbReference>
<reference evidence="10 11" key="1">
    <citation type="submission" date="2014-09" db="EMBL/GenBank/DDBJ databases">
        <authorList>
            <person name="Martin A.A."/>
        </authorList>
    </citation>
    <scope>NUCLEOTIDE SEQUENCE</scope>
    <source>
        <strain evidence="11">ED321</strain>
        <strain evidence="10">ED321 Heterogonic</strain>
    </source>
</reference>
<reference evidence="12" key="2">
    <citation type="submission" date="2020-12" db="UniProtKB">
        <authorList>
            <consortium name="WormBaseParasite"/>
        </authorList>
    </citation>
    <scope>IDENTIFICATION</scope>
</reference>
<dbReference type="GO" id="GO:0005886">
    <property type="term" value="C:plasma membrane"/>
    <property type="evidence" value="ECO:0007669"/>
    <property type="project" value="UniProtKB-SubCell"/>
</dbReference>
<evidence type="ECO:0000256" key="4">
    <source>
        <dbReference type="ARBA" id="ARBA00022692"/>
    </source>
</evidence>
<feature type="chain" id="PRO_5015030341" evidence="8">
    <location>
        <begin position="19"/>
        <end position="424"/>
    </location>
</feature>
<dbReference type="InterPro" id="IPR057475">
    <property type="entry name" value="CUT_C"/>
</dbReference>
<dbReference type="WormBase" id="SRAE_1000115800">
    <property type="protein sequence ID" value="SRP11852"/>
    <property type="gene ID" value="WBGene00257761"/>
</dbReference>
<sequence length="424" mass="47523">MVLIYLFIFYLICHSSSGSHFLSNGITANPVITCASNEIIFFVNTTYPFYGKIFVKGYSTDSNCYISGKSTNSLKINLNFESCGLRRSREINGLSVTTTIIVSFHPMFITKIDRAFKVNCFYTEPIKRVAQKLNVSDVPIESLKVNAPLPTCKYEILDGSSDGKPIRFVKIGDIVYHKWSCTFDELINEPPRYCILVHSCLVNDGQGGDDITVIDKRGCEIDGYILKKINYVNDMEAGQTSNVFKFADKNSLVFNCQISLTVRDQMNGCSGTQPICVTSTAIPNKGIPSIYSISSTNYEMLQNYPTADDNNKNELQINHVGIPSLSNYNNNSNNTYKTNSFNNNVIEVPPSVYVGEEESDDNNEYIVLNGVKTIFNNITTRQQNGLRHVRKIRKIADFDLPEQTLIVLGIEDTLSPIPYTSSKF</sequence>
<dbReference type="InterPro" id="IPR001507">
    <property type="entry name" value="ZP_dom"/>
</dbReference>
<evidence type="ECO:0000256" key="7">
    <source>
        <dbReference type="ARBA" id="ARBA00023136"/>
    </source>
</evidence>
<evidence type="ECO:0000256" key="6">
    <source>
        <dbReference type="ARBA" id="ARBA00022989"/>
    </source>
</evidence>
<evidence type="ECO:0000256" key="8">
    <source>
        <dbReference type="SAM" id="SignalP"/>
    </source>
</evidence>
<dbReference type="STRING" id="34506.A0A090KZN5"/>
<evidence type="ECO:0000256" key="2">
    <source>
        <dbReference type="ARBA" id="ARBA00022460"/>
    </source>
</evidence>
<dbReference type="PANTHER" id="PTHR22907">
    <property type="entry name" value="GH04558P"/>
    <property type="match status" value="1"/>
</dbReference>
<keyword evidence="6" id="KW-1133">Transmembrane helix</keyword>
<keyword evidence="7" id="KW-0472">Membrane</keyword>
<evidence type="ECO:0000313" key="12">
    <source>
        <dbReference type="WBParaSite" id="SRAE_1000115800.1"/>
    </source>
</evidence>
<dbReference type="InterPro" id="IPR056953">
    <property type="entry name" value="CUT_N"/>
</dbReference>
<evidence type="ECO:0000313" key="10">
    <source>
        <dbReference type="EMBL" id="CEF62891.1"/>
    </source>
</evidence>
<evidence type="ECO:0000256" key="1">
    <source>
        <dbReference type="ARBA" id="ARBA00004251"/>
    </source>
</evidence>
<dbReference type="AlphaFoldDB" id="A0A090KZN5"/>
<proteinExistence type="predicted"/>
<feature type="signal peptide" evidence="8">
    <location>
        <begin position="1"/>
        <end position="18"/>
    </location>
</feature>
<dbReference type="PANTHER" id="PTHR22907:SF57">
    <property type="entry name" value="CUTICLIN-4"/>
    <property type="match status" value="1"/>
</dbReference>
<keyword evidence="4" id="KW-0812">Transmembrane</keyword>
<keyword evidence="5 8" id="KW-0732">Signal</keyword>
<dbReference type="Pfam" id="PF25301">
    <property type="entry name" value="CUT_C"/>
    <property type="match status" value="1"/>
</dbReference>
<keyword evidence="2" id="KW-0193">Cuticle</keyword>
<keyword evidence="11" id="KW-1185">Reference proteome</keyword>
<evidence type="ECO:0000256" key="3">
    <source>
        <dbReference type="ARBA" id="ARBA00022475"/>
    </source>
</evidence>
<dbReference type="PROSITE" id="PS51034">
    <property type="entry name" value="ZP_2"/>
    <property type="match status" value="1"/>
</dbReference>
<dbReference type="GeneID" id="36375256"/>
<dbReference type="EMBL" id="LN609528">
    <property type="protein sequence ID" value="CEF62891.1"/>
    <property type="molecule type" value="Genomic_DNA"/>
</dbReference>
<gene>
    <name evidence="10 12 13" type="ORF">SRAE_1000115800</name>
</gene>
<keyword evidence="3" id="KW-1003">Cell membrane</keyword>
<feature type="domain" description="ZP" evidence="9">
    <location>
        <begin position="33"/>
        <end position="276"/>
    </location>
</feature>
<evidence type="ECO:0000259" key="9">
    <source>
        <dbReference type="PROSITE" id="PS51034"/>
    </source>
</evidence>
<evidence type="ECO:0000313" key="13">
    <source>
        <dbReference type="WormBase" id="SRAE_1000115800"/>
    </source>
</evidence>
<comment type="subcellular location">
    <subcellularLocation>
        <location evidence="1">Cell membrane</location>
        <topology evidence="1">Single-pass type I membrane protein</topology>
    </subcellularLocation>
</comment>
<name>A0A090KZN5_STRRB</name>
<evidence type="ECO:0000256" key="5">
    <source>
        <dbReference type="ARBA" id="ARBA00022729"/>
    </source>
</evidence>
<dbReference type="CTD" id="36375256"/>
<dbReference type="Pfam" id="PF25057">
    <property type="entry name" value="CUT_N"/>
    <property type="match status" value="1"/>
</dbReference>
<dbReference type="GO" id="GO:0042302">
    <property type="term" value="F:structural constituent of cuticle"/>
    <property type="evidence" value="ECO:0007669"/>
    <property type="project" value="UniProtKB-KW"/>
</dbReference>
<organism evidence="10">
    <name type="scientific">Strongyloides ratti</name>
    <name type="common">Parasitic roundworm</name>
    <dbReference type="NCBI Taxonomy" id="34506"/>
    <lineage>
        <taxon>Eukaryota</taxon>
        <taxon>Metazoa</taxon>
        <taxon>Ecdysozoa</taxon>
        <taxon>Nematoda</taxon>
        <taxon>Chromadorea</taxon>
        <taxon>Rhabditida</taxon>
        <taxon>Tylenchina</taxon>
        <taxon>Panagrolaimomorpha</taxon>
        <taxon>Strongyloidoidea</taxon>
        <taxon>Strongyloididae</taxon>
        <taxon>Strongyloides</taxon>
    </lineage>
</organism>
<evidence type="ECO:0000313" key="11">
    <source>
        <dbReference type="Proteomes" id="UP000035682"/>
    </source>
</evidence>
<dbReference type="SMART" id="SM00241">
    <property type="entry name" value="ZP"/>
    <property type="match status" value="1"/>
</dbReference>
<dbReference type="WBParaSite" id="SRAE_1000115800.1">
    <property type="protein sequence ID" value="SRAE_1000115800.1"/>
    <property type="gene ID" value="WBGene00257761"/>
</dbReference>
<protein>
    <submittedName>
        <fullName evidence="10 12">Zona pellucida domain-containing protein</fullName>
    </submittedName>
</protein>
<dbReference type="InterPro" id="IPR051962">
    <property type="entry name" value="Cuticlin"/>
</dbReference>
<dbReference type="OMA" id="RWICEST"/>
<dbReference type="Proteomes" id="UP000035682">
    <property type="component" value="Unplaced"/>
</dbReference>
<dbReference type="OrthoDB" id="6139674at2759"/>